<sequence>MSDRILKQQLAGLMKKASSSSAPIAAAKPTMKIPVVKKGIGRVKKRIRTNHKKDRADLGLVAGGAKARGIYDKEKKTVVPVGEEGILGTYEEDKVVQSEQTYAKNAEYFSLGSLSDAFTLTKRSRLHGYRAKETSAKAKVLESLAKSQAPKPLYRDNKTKVIPYTTLGGKSKVRFAKAGTRHNPEDDVGDDDW</sequence>
<gene>
    <name evidence="1" type="ORF">BCR44DRAFT_1495621</name>
</gene>
<protein>
    <submittedName>
        <fullName evidence="1">Uncharacterized protein</fullName>
    </submittedName>
</protein>
<comment type="caution">
    <text evidence="1">The sequence shown here is derived from an EMBL/GenBank/DDBJ whole genome shotgun (WGS) entry which is preliminary data.</text>
</comment>
<evidence type="ECO:0000313" key="2">
    <source>
        <dbReference type="Proteomes" id="UP000193411"/>
    </source>
</evidence>
<dbReference type="Proteomes" id="UP000193411">
    <property type="component" value="Unassembled WGS sequence"/>
</dbReference>
<name>A0A1Y2I474_9FUNG</name>
<keyword evidence="2" id="KW-1185">Reference proteome</keyword>
<dbReference type="AlphaFoldDB" id="A0A1Y2I474"/>
<organism evidence="1 2">
    <name type="scientific">Catenaria anguillulae PL171</name>
    <dbReference type="NCBI Taxonomy" id="765915"/>
    <lineage>
        <taxon>Eukaryota</taxon>
        <taxon>Fungi</taxon>
        <taxon>Fungi incertae sedis</taxon>
        <taxon>Blastocladiomycota</taxon>
        <taxon>Blastocladiomycetes</taxon>
        <taxon>Blastocladiales</taxon>
        <taxon>Catenariaceae</taxon>
        <taxon>Catenaria</taxon>
    </lineage>
</organism>
<reference evidence="1 2" key="1">
    <citation type="submission" date="2016-07" db="EMBL/GenBank/DDBJ databases">
        <title>Pervasive Adenine N6-methylation of Active Genes in Fungi.</title>
        <authorList>
            <consortium name="DOE Joint Genome Institute"/>
            <person name="Mondo S.J."/>
            <person name="Dannebaum R.O."/>
            <person name="Kuo R.C."/>
            <person name="Labutti K."/>
            <person name="Haridas S."/>
            <person name="Kuo A."/>
            <person name="Salamov A."/>
            <person name="Ahrendt S.R."/>
            <person name="Lipzen A."/>
            <person name="Sullivan W."/>
            <person name="Andreopoulos W.B."/>
            <person name="Clum A."/>
            <person name="Lindquist E."/>
            <person name="Daum C."/>
            <person name="Ramamoorthy G.K."/>
            <person name="Gryganskyi A."/>
            <person name="Culley D."/>
            <person name="Magnuson J.K."/>
            <person name="James T.Y."/>
            <person name="O'Malley M.A."/>
            <person name="Stajich J.E."/>
            <person name="Spatafora J.W."/>
            <person name="Visel A."/>
            <person name="Grigoriev I.V."/>
        </authorList>
    </citation>
    <scope>NUCLEOTIDE SEQUENCE [LARGE SCALE GENOMIC DNA]</scope>
    <source>
        <strain evidence="1 2">PL171</strain>
    </source>
</reference>
<dbReference type="OrthoDB" id="5578063at2759"/>
<accession>A0A1Y2I474</accession>
<proteinExistence type="predicted"/>
<evidence type="ECO:0000313" key="1">
    <source>
        <dbReference type="EMBL" id="ORZ40192.1"/>
    </source>
</evidence>
<dbReference type="EMBL" id="MCFL01000003">
    <property type="protein sequence ID" value="ORZ40192.1"/>
    <property type="molecule type" value="Genomic_DNA"/>
</dbReference>